<dbReference type="SUPFAM" id="SSF46785">
    <property type="entry name" value="Winged helix' DNA-binding domain"/>
    <property type="match status" value="1"/>
</dbReference>
<keyword evidence="1" id="KW-0805">Transcription regulation</keyword>
<evidence type="ECO:0000256" key="2">
    <source>
        <dbReference type="ARBA" id="ARBA00023125"/>
    </source>
</evidence>
<organism evidence="5 6">
    <name type="scientific">Pontiella agarivorans</name>
    <dbReference type="NCBI Taxonomy" id="3038953"/>
    <lineage>
        <taxon>Bacteria</taxon>
        <taxon>Pseudomonadati</taxon>
        <taxon>Kiritimatiellota</taxon>
        <taxon>Kiritimatiellia</taxon>
        <taxon>Kiritimatiellales</taxon>
        <taxon>Pontiellaceae</taxon>
        <taxon>Pontiella</taxon>
    </lineage>
</organism>
<proteinExistence type="predicted"/>
<dbReference type="InterPro" id="IPR036388">
    <property type="entry name" value="WH-like_DNA-bd_sf"/>
</dbReference>
<keyword evidence="2" id="KW-0238">DNA-binding</keyword>
<comment type="caution">
    <text evidence="5">The sequence shown here is derived from an EMBL/GenBank/DDBJ whole genome shotgun (WGS) entry which is preliminary data.</text>
</comment>
<accession>A0ABU5MV18</accession>
<dbReference type="PANTHER" id="PTHR42756:SF1">
    <property type="entry name" value="TRANSCRIPTIONAL REPRESSOR OF EMRAB OPERON"/>
    <property type="match status" value="1"/>
</dbReference>
<dbReference type="Pfam" id="PF01047">
    <property type="entry name" value="MarR"/>
    <property type="match status" value="1"/>
</dbReference>
<dbReference type="InterPro" id="IPR023187">
    <property type="entry name" value="Tscrpt_reg_MarR-type_CS"/>
</dbReference>
<dbReference type="InterPro" id="IPR000835">
    <property type="entry name" value="HTH_MarR-typ"/>
</dbReference>
<dbReference type="PROSITE" id="PS01117">
    <property type="entry name" value="HTH_MARR_1"/>
    <property type="match status" value="1"/>
</dbReference>
<evidence type="ECO:0000313" key="5">
    <source>
        <dbReference type="EMBL" id="MDZ8117977.1"/>
    </source>
</evidence>
<dbReference type="RefSeq" id="WP_322607777.1">
    <property type="nucleotide sequence ID" value="NZ_JARVCO010000007.1"/>
</dbReference>
<evidence type="ECO:0000256" key="3">
    <source>
        <dbReference type="ARBA" id="ARBA00023163"/>
    </source>
</evidence>
<name>A0ABU5MV18_9BACT</name>
<gene>
    <name evidence="5" type="ORF">P9H32_04995</name>
</gene>
<keyword evidence="3" id="KW-0804">Transcription</keyword>
<feature type="domain" description="HTH marR-type" evidence="4">
    <location>
        <begin position="1"/>
        <end position="133"/>
    </location>
</feature>
<dbReference type="PRINTS" id="PR00598">
    <property type="entry name" value="HTHMARR"/>
</dbReference>
<dbReference type="Proteomes" id="UP001290861">
    <property type="component" value="Unassembled WGS sequence"/>
</dbReference>
<evidence type="ECO:0000313" key="6">
    <source>
        <dbReference type="Proteomes" id="UP001290861"/>
    </source>
</evidence>
<reference evidence="5 6" key="1">
    <citation type="journal article" date="2024" name="Appl. Environ. Microbiol.">
        <title>Pontiella agarivorans sp. nov., a novel marine anaerobic bacterium capable of degrading macroalgal polysaccharides and fixing nitrogen.</title>
        <authorList>
            <person name="Liu N."/>
            <person name="Kivenson V."/>
            <person name="Peng X."/>
            <person name="Cui Z."/>
            <person name="Lankiewicz T.S."/>
            <person name="Gosselin K.M."/>
            <person name="English C.J."/>
            <person name="Blair E.M."/>
            <person name="O'Malley M.A."/>
            <person name="Valentine D.L."/>
        </authorList>
    </citation>
    <scope>NUCLEOTIDE SEQUENCE [LARGE SCALE GENOMIC DNA]</scope>
    <source>
        <strain evidence="5 6">NLcol2</strain>
    </source>
</reference>
<dbReference type="PROSITE" id="PS50995">
    <property type="entry name" value="HTH_MARR_2"/>
    <property type="match status" value="1"/>
</dbReference>
<dbReference type="PANTHER" id="PTHR42756">
    <property type="entry name" value="TRANSCRIPTIONAL REGULATOR, MARR"/>
    <property type="match status" value="1"/>
</dbReference>
<protein>
    <submittedName>
        <fullName evidence="5">MarR family transcriptional regulator</fullName>
    </submittedName>
</protein>
<dbReference type="InterPro" id="IPR036390">
    <property type="entry name" value="WH_DNA-bd_sf"/>
</dbReference>
<dbReference type="Gene3D" id="1.10.10.10">
    <property type="entry name" value="Winged helix-like DNA-binding domain superfamily/Winged helix DNA-binding domain"/>
    <property type="match status" value="1"/>
</dbReference>
<sequence length="138" mass="15572">MAQIGRIREHAALFIEQELKKEAIHGILPAHGIVLFFLFQQNHPVAMKEIVEKAGRVKSTVTGMVNTLEHHGYVEKFQSPEDGRVMLVQLTEKGRAIRPAFENISARMLEKLYGDMPQTDREKLIELLSQVLGNLKGA</sequence>
<evidence type="ECO:0000259" key="4">
    <source>
        <dbReference type="PROSITE" id="PS50995"/>
    </source>
</evidence>
<dbReference type="SMART" id="SM00347">
    <property type="entry name" value="HTH_MARR"/>
    <property type="match status" value="1"/>
</dbReference>
<evidence type="ECO:0000256" key="1">
    <source>
        <dbReference type="ARBA" id="ARBA00023015"/>
    </source>
</evidence>
<dbReference type="EMBL" id="JARVCO010000007">
    <property type="protein sequence ID" value="MDZ8117977.1"/>
    <property type="molecule type" value="Genomic_DNA"/>
</dbReference>
<keyword evidence="6" id="KW-1185">Reference proteome</keyword>